<evidence type="ECO:0000313" key="2">
    <source>
        <dbReference type="EMBL" id="GAA4673649.1"/>
    </source>
</evidence>
<proteinExistence type="predicted"/>
<evidence type="ECO:0000256" key="1">
    <source>
        <dbReference type="SAM" id="MobiDB-lite"/>
    </source>
</evidence>
<reference evidence="3" key="1">
    <citation type="journal article" date="2019" name="Int. J. Syst. Evol. Microbiol.">
        <title>The Global Catalogue of Microorganisms (GCM) 10K type strain sequencing project: providing services to taxonomists for standard genome sequencing and annotation.</title>
        <authorList>
            <consortium name="The Broad Institute Genomics Platform"/>
            <consortium name="The Broad Institute Genome Sequencing Center for Infectious Disease"/>
            <person name="Wu L."/>
            <person name="Ma J."/>
        </authorList>
    </citation>
    <scope>NUCLEOTIDE SEQUENCE [LARGE SCALE GENOMIC DNA]</scope>
    <source>
        <strain evidence="3">JCM 18055</strain>
    </source>
</reference>
<dbReference type="Proteomes" id="UP001500325">
    <property type="component" value="Unassembled WGS sequence"/>
</dbReference>
<gene>
    <name evidence="2" type="ORF">GCM10023215_01440</name>
</gene>
<protein>
    <submittedName>
        <fullName evidence="2">Uncharacterized protein</fullName>
    </submittedName>
</protein>
<feature type="region of interest" description="Disordered" evidence="1">
    <location>
        <begin position="454"/>
        <end position="484"/>
    </location>
</feature>
<comment type="caution">
    <text evidence="2">The sequence shown here is derived from an EMBL/GenBank/DDBJ whole genome shotgun (WGS) entry which is preliminary data.</text>
</comment>
<keyword evidence="3" id="KW-1185">Reference proteome</keyword>
<organism evidence="2 3">
    <name type="scientific">Pseudonocardia yuanmonensis</name>
    <dbReference type="NCBI Taxonomy" id="1095914"/>
    <lineage>
        <taxon>Bacteria</taxon>
        <taxon>Bacillati</taxon>
        <taxon>Actinomycetota</taxon>
        <taxon>Actinomycetes</taxon>
        <taxon>Pseudonocardiales</taxon>
        <taxon>Pseudonocardiaceae</taxon>
        <taxon>Pseudonocardia</taxon>
    </lineage>
</organism>
<sequence>MSIMTDLAGPELTLDDLQDQVSWFEGRRRLSMEEYRTYFALEVELETRFIAGAAGHARCHDFGGAAAAIGQVVELNRVLLRITHRELAELPPGPSPDRDELTAKRDRVDGFLLLIYGIQAEYEASQQLALGDLLEAKVALQEAVDRFEELASSALPHAPIGSDRCSLARMNRDFLDALALFRGARYESAHDKFREAAARYDHEISRLREQSSAGARDTVLKENLLSELADRHTYARVLRAVSAAFTFVQKNDFEEAAKFAEDAVGLGERWLDRVVGADLPEVQRDIRSQELCLYQGWAAWIEAERAIDRKDWVGCDSNLRAARDRWAESTDLGIRNGLRGVVLGQADMGSMELLLLATRRRRDNEERLAAEVDRLRRDIRDHTPPVYITNTNHQGDSMTTNRSVSFNAQGDMKGNFAGESVVAGTYTDNSQSIESAVNLRELAKELAELRESLAPGVRSESEKERLEHVRQAEEAARAGDEKGMKEHLAAAGKWTLALAEKLALSAAEVAIRASIGA</sequence>
<feature type="compositionally biased region" description="Basic and acidic residues" evidence="1">
    <location>
        <begin position="459"/>
        <end position="484"/>
    </location>
</feature>
<name>A0ABP8VVW8_9PSEU</name>
<accession>A0ABP8VVW8</accession>
<evidence type="ECO:0000313" key="3">
    <source>
        <dbReference type="Proteomes" id="UP001500325"/>
    </source>
</evidence>
<dbReference type="EMBL" id="BAABIC010000001">
    <property type="protein sequence ID" value="GAA4673649.1"/>
    <property type="molecule type" value="Genomic_DNA"/>
</dbReference>